<dbReference type="EMBL" id="KZ679139">
    <property type="protein sequence ID" value="PTB73148.1"/>
    <property type="molecule type" value="Genomic_DNA"/>
</dbReference>
<proteinExistence type="predicted"/>
<accession>A0A2T4BV21</accession>
<protein>
    <submittedName>
        <fullName evidence="2">Uncharacterized protein</fullName>
    </submittedName>
</protein>
<keyword evidence="3" id="KW-1185">Reference proteome</keyword>
<evidence type="ECO:0000256" key="1">
    <source>
        <dbReference type="SAM" id="MobiDB-lite"/>
    </source>
</evidence>
<reference evidence="2 3" key="1">
    <citation type="submission" date="2016-07" db="EMBL/GenBank/DDBJ databases">
        <title>Multiple horizontal gene transfer events from other fungi enriched the ability of initially mycotrophic Trichoderma (Ascomycota) to feed on dead plant biomass.</title>
        <authorList>
            <consortium name="DOE Joint Genome Institute"/>
            <person name="Aerts A."/>
            <person name="Atanasova L."/>
            <person name="Chenthamara K."/>
            <person name="Zhang J."/>
            <person name="Grujic M."/>
            <person name="Henrissat B."/>
            <person name="Kuo A."/>
            <person name="Salamov A."/>
            <person name="Lipzen A."/>
            <person name="Labutti K."/>
            <person name="Barry K."/>
            <person name="Miao Y."/>
            <person name="Rahimi M.J."/>
            <person name="Shen Q."/>
            <person name="Grigoriev I.V."/>
            <person name="Kubicek C.P."/>
            <person name="Druzhinina I.S."/>
        </authorList>
    </citation>
    <scope>NUCLEOTIDE SEQUENCE [LARGE SCALE GENOMIC DNA]</scope>
    <source>
        <strain evidence="2 3">ATCC 18648</strain>
    </source>
</reference>
<sequence>MAGEPPVRAKPPFLLSYSSRSRLRSCESGVWRPQLISASAVCEVTMAEDKRNREDVMTSVAPEDEHGPFTRYSVPLLFLVPCSSSVCDVSVDLTVRLEDFSRCLACAFHTVSGLLSLSLRLRLRLFKPGQIPAREAAKPSVRRPMLFSCSAPIQTMQGARKQKLGLRDQAATPLSCTKPPPRAYNHGSLQR</sequence>
<evidence type="ECO:0000313" key="2">
    <source>
        <dbReference type="EMBL" id="PTB73148.1"/>
    </source>
</evidence>
<gene>
    <name evidence="2" type="ORF">M440DRAFT_142887</name>
</gene>
<organism evidence="2 3">
    <name type="scientific">Trichoderma longibrachiatum ATCC 18648</name>
    <dbReference type="NCBI Taxonomy" id="983965"/>
    <lineage>
        <taxon>Eukaryota</taxon>
        <taxon>Fungi</taxon>
        <taxon>Dikarya</taxon>
        <taxon>Ascomycota</taxon>
        <taxon>Pezizomycotina</taxon>
        <taxon>Sordariomycetes</taxon>
        <taxon>Hypocreomycetidae</taxon>
        <taxon>Hypocreales</taxon>
        <taxon>Hypocreaceae</taxon>
        <taxon>Trichoderma</taxon>
    </lineage>
</organism>
<dbReference type="Proteomes" id="UP000240760">
    <property type="component" value="Unassembled WGS sequence"/>
</dbReference>
<feature type="region of interest" description="Disordered" evidence="1">
    <location>
        <begin position="161"/>
        <end position="191"/>
    </location>
</feature>
<dbReference type="AlphaFoldDB" id="A0A2T4BV21"/>
<evidence type="ECO:0000313" key="3">
    <source>
        <dbReference type="Proteomes" id="UP000240760"/>
    </source>
</evidence>
<name>A0A2T4BV21_TRILO</name>